<evidence type="ECO:0000256" key="1">
    <source>
        <dbReference type="SAM" id="MobiDB-lite"/>
    </source>
</evidence>
<accession>A0ABQ8SNX6</accession>
<sequence length="260" mass="29720">MFCGALKKELRKRLVKFFVWSVPLYGAGTWTLRRSEEKRLEAFEMWIWRRMECVKWTDRMRNEAVLERKTGLNFSVAQWLERSVRRTKDPGYISVAGVPEFGPGGVFLHTTKCSDMSLSHLSTLKCHRPGLESNPQPRAQKAACAIQGDNIKIFNISALTRLSVRPALPYEAFDATRLARAAGGPEAVARATRLAWLMSRQEGSSTQDVWAANHPNFRFQEEEKELAGSQDEKKLPIEGYTERNGERKKSSERKKISDDR</sequence>
<feature type="compositionally biased region" description="Basic and acidic residues" evidence="1">
    <location>
        <begin position="230"/>
        <end position="260"/>
    </location>
</feature>
<comment type="caution">
    <text evidence="2">The sequence shown here is derived from an EMBL/GenBank/DDBJ whole genome shotgun (WGS) entry which is preliminary data.</text>
</comment>
<feature type="region of interest" description="Disordered" evidence="1">
    <location>
        <begin position="220"/>
        <end position="260"/>
    </location>
</feature>
<name>A0ABQ8SNX6_PERAM</name>
<evidence type="ECO:0000313" key="2">
    <source>
        <dbReference type="EMBL" id="KAJ4435883.1"/>
    </source>
</evidence>
<reference evidence="2 3" key="1">
    <citation type="journal article" date="2022" name="Allergy">
        <title>Genome assembly and annotation of Periplaneta americana reveal a comprehensive cockroach allergen profile.</title>
        <authorList>
            <person name="Wang L."/>
            <person name="Xiong Q."/>
            <person name="Saelim N."/>
            <person name="Wang L."/>
            <person name="Nong W."/>
            <person name="Wan A.T."/>
            <person name="Shi M."/>
            <person name="Liu X."/>
            <person name="Cao Q."/>
            <person name="Hui J.H.L."/>
            <person name="Sookrung N."/>
            <person name="Leung T.F."/>
            <person name="Tungtrongchitr A."/>
            <person name="Tsui S.K.W."/>
        </authorList>
    </citation>
    <scope>NUCLEOTIDE SEQUENCE [LARGE SCALE GENOMIC DNA]</scope>
    <source>
        <strain evidence="2">PWHHKU_190912</strain>
    </source>
</reference>
<gene>
    <name evidence="2" type="ORF">ANN_18503</name>
</gene>
<dbReference type="EMBL" id="JAJSOF020000023">
    <property type="protein sequence ID" value="KAJ4435883.1"/>
    <property type="molecule type" value="Genomic_DNA"/>
</dbReference>
<protein>
    <submittedName>
        <fullName evidence="2">Uncharacterized protein</fullName>
    </submittedName>
</protein>
<organism evidence="2 3">
    <name type="scientific">Periplaneta americana</name>
    <name type="common">American cockroach</name>
    <name type="synonym">Blatta americana</name>
    <dbReference type="NCBI Taxonomy" id="6978"/>
    <lineage>
        <taxon>Eukaryota</taxon>
        <taxon>Metazoa</taxon>
        <taxon>Ecdysozoa</taxon>
        <taxon>Arthropoda</taxon>
        <taxon>Hexapoda</taxon>
        <taxon>Insecta</taxon>
        <taxon>Pterygota</taxon>
        <taxon>Neoptera</taxon>
        <taxon>Polyneoptera</taxon>
        <taxon>Dictyoptera</taxon>
        <taxon>Blattodea</taxon>
        <taxon>Blattoidea</taxon>
        <taxon>Blattidae</taxon>
        <taxon>Blattinae</taxon>
        <taxon>Periplaneta</taxon>
    </lineage>
</organism>
<dbReference type="Proteomes" id="UP001148838">
    <property type="component" value="Unassembled WGS sequence"/>
</dbReference>
<keyword evidence="3" id="KW-1185">Reference proteome</keyword>
<evidence type="ECO:0000313" key="3">
    <source>
        <dbReference type="Proteomes" id="UP001148838"/>
    </source>
</evidence>
<proteinExistence type="predicted"/>